<dbReference type="SUPFAM" id="SSF103196">
    <property type="entry name" value="Roadblock/LC7 domain"/>
    <property type="match status" value="1"/>
</dbReference>
<feature type="compositionally biased region" description="Gly residues" evidence="1">
    <location>
        <begin position="150"/>
        <end position="160"/>
    </location>
</feature>
<keyword evidence="3" id="KW-1185">Reference proteome</keyword>
<sequence length="228" mass="23012">MASSNTVSPQIPQHVSALLSHLTSRPGVQSTFILSRKDGSIIQSTGLLAAPKRTRSEPSHAASSTPVTEDTITTSTQSPSSPSAEPQQPSSSAQTQQPPYQPSQAEALAAHIFAFVSSASNLSLSLSNPVGEGAAASAGGGKGAEDGFGDANGAGDGSGSWGASTARDDAEGEGPEGQDGDEVRLLRLRTKKHEIVVVPDKKYLLCVVHDASAGVAGATLATGGGGRR</sequence>
<evidence type="ECO:0000313" key="3">
    <source>
        <dbReference type="Proteomes" id="UP001610334"/>
    </source>
</evidence>
<feature type="compositionally biased region" description="Acidic residues" evidence="1">
    <location>
        <begin position="170"/>
        <end position="180"/>
    </location>
</feature>
<feature type="region of interest" description="Disordered" evidence="1">
    <location>
        <begin position="130"/>
        <end position="183"/>
    </location>
</feature>
<feature type="compositionally biased region" description="Low complexity" evidence="1">
    <location>
        <begin position="73"/>
        <end position="104"/>
    </location>
</feature>
<organism evidence="2 3">
    <name type="scientific">Aspergillus granulosus</name>
    <dbReference type="NCBI Taxonomy" id="176169"/>
    <lineage>
        <taxon>Eukaryota</taxon>
        <taxon>Fungi</taxon>
        <taxon>Dikarya</taxon>
        <taxon>Ascomycota</taxon>
        <taxon>Pezizomycotina</taxon>
        <taxon>Eurotiomycetes</taxon>
        <taxon>Eurotiomycetidae</taxon>
        <taxon>Eurotiales</taxon>
        <taxon>Aspergillaceae</taxon>
        <taxon>Aspergillus</taxon>
        <taxon>Aspergillus subgen. Nidulantes</taxon>
    </lineage>
</organism>
<dbReference type="Gene3D" id="3.30.450.30">
    <property type="entry name" value="Dynein light chain 2a, cytoplasmic"/>
    <property type="match status" value="1"/>
</dbReference>
<accession>A0ABR4HY19</accession>
<reference evidence="2 3" key="1">
    <citation type="submission" date="2024-07" db="EMBL/GenBank/DDBJ databases">
        <title>Section-level genome sequencing and comparative genomics of Aspergillus sections Usti and Cavernicolus.</title>
        <authorList>
            <consortium name="Lawrence Berkeley National Laboratory"/>
            <person name="Nybo J.L."/>
            <person name="Vesth T.C."/>
            <person name="Theobald S."/>
            <person name="Frisvad J.C."/>
            <person name="Larsen T.O."/>
            <person name="Kjaerboelling I."/>
            <person name="Rothschild-Mancinelli K."/>
            <person name="Lyhne E.K."/>
            <person name="Kogle M.E."/>
            <person name="Barry K."/>
            <person name="Clum A."/>
            <person name="Na H."/>
            <person name="Ledsgaard L."/>
            <person name="Lin J."/>
            <person name="Lipzen A."/>
            <person name="Kuo A."/>
            <person name="Riley R."/>
            <person name="Mondo S."/>
            <person name="Labutti K."/>
            <person name="Haridas S."/>
            <person name="Pangalinan J."/>
            <person name="Salamov A.A."/>
            <person name="Simmons B.A."/>
            <person name="Magnuson J.K."/>
            <person name="Chen J."/>
            <person name="Drula E."/>
            <person name="Henrissat B."/>
            <person name="Wiebenga A."/>
            <person name="Lubbers R.J."/>
            <person name="Gomes A.C."/>
            <person name="Makela M.R."/>
            <person name="Stajich J."/>
            <person name="Grigoriev I.V."/>
            <person name="Mortensen U.H."/>
            <person name="De Vries R.P."/>
            <person name="Baker S.E."/>
            <person name="Andersen M.R."/>
        </authorList>
    </citation>
    <scope>NUCLEOTIDE SEQUENCE [LARGE SCALE GENOMIC DNA]</scope>
    <source>
        <strain evidence="2 3">CBS 588.65</strain>
    </source>
</reference>
<evidence type="ECO:0008006" key="4">
    <source>
        <dbReference type="Google" id="ProtNLM"/>
    </source>
</evidence>
<evidence type="ECO:0000313" key="2">
    <source>
        <dbReference type="EMBL" id="KAL2819989.1"/>
    </source>
</evidence>
<feature type="region of interest" description="Disordered" evidence="1">
    <location>
        <begin position="47"/>
        <end position="104"/>
    </location>
</feature>
<dbReference type="Proteomes" id="UP001610334">
    <property type="component" value="Unassembled WGS sequence"/>
</dbReference>
<name>A0ABR4HY19_9EURO</name>
<dbReference type="PANTHER" id="PTHR10779">
    <property type="entry name" value="DYNEIN LIGHT CHAIN ROADBLOCK"/>
    <property type="match status" value="1"/>
</dbReference>
<evidence type="ECO:0000256" key="1">
    <source>
        <dbReference type="SAM" id="MobiDB-lite"/>
    </source>
</evidence>
<gene>
    <name evidence="2" type="ORF">BJX63DRAFT_428314</name>
</gene>
<protein>
    <recommendedName>
        <fullName evidence="4">Roadblock/LAMTOR2 domain-containing protein</fullName>
    </recommendedName>
</protein>
<comment type="caution">
    <text evidence="2">The sequence shown here is derived from an EMBL/GenBank/DDBJ whole genome shotgun (WGS) entry which is preliminary data.</text>
</comment>
<feature type="compositionally biased region" description="Polar residues" evidence="1">
    <location>
        <begin position="61"/>
        <end position="72"/>
    </location>
</feature>
<dbReference type="EMBL" id="JBFXLT010000008">
    <property type="protein sequence ID" value="KAL2819989.1"/>
    <property type="molecule type" value="Genomic_DNA"/>
</dbReference>
<proteinExistence type="predicted"/>